<feature type="compositionally biased region" description="Polar residues" evidence="1">
    <location>
        <begin position="16"/>
        <end position="30"/>
    </location>
</feature>
<dbReference type="STRING" id="4846.A0A367K3X5"/>
<protein>
    <recommendedName>
        <fullName evidence="2">Methyltransferase domain-containing protein</fullName>
    </recommendedName>
</protein>
<dbReference type="OrthoDB" id="2013972at2759"/>
<dbReference type="Gene3D" id="3.40.50.150">
    <property type="entry name" value="Vaccinia Virus protein VP39"/>
    <property type="match status" value="1"/>
</dbReference>
<organism evidence="3 4">
    <name type="scientific">Rhizopus stolonifer</name>
    <name type="common">Rhizopus nigricans</name>
    <dbReference type="NCBI Taxonomy" id="4846"/>
    <lineage>
        <taxon>Eukaryota</taxon>
        <taxon>Fungi</taxon>
        <taxon>Fungi incertae sedis</taxon>
        <taxon>Mucoromycota</taxon>
        <taxon>Mucoromycotina</taxon>
        <taxon>Mucoromycetes</taxon>
        <taxon>Mucorales</taxon>
        <taxon>Mucorineae</taxon>
        <taxon>Rhizopodaceae</taxon>
        <taxon>Rhizopus</taxon>
    </lineage>
</organism>
<keyword evidence="4" id="KW-1185">Reference proteome</keyword>
<dbReference type="AlphaFoldDB" id="A0A367K3X5"/>
<dbReference type="InterPro" id="IPR029063">
    <property type="entry name" value="SAM-dependent_MTases_sf"/>
</dbReference>
<sequence>SRYHRQRQNSSRRDSVSNTQTASGLSQSTNSVTIEGRQYHNDQTSTYILPKDEIEQDRLNSQHFAVKALFNGKNILDSIEKSLPGGAAVLDIGCGTGCWVMEMAVNYPEHQFTGVDLSDMFPTTIRPENAQFELINVLGGLPFPDNSFDFVNMRFMMTAFCTTEWPMIIKEIYRVLKTDGVVELMENVFPEKARSPIVEAVNQQFFEMLKENEKEPLISTKLSSLLQEGNFKLIEKQEKSLQYKTPMNALGRELIDCWKLAILALKPLLAKRLVQNPDTYDTLIDKYVEGLLEDQCKTKIVAYAARKMEAETKQSTEEISCV</sequence>
<proteinExistence type="predicted"/>
<name>A0A367K3X5_RHIST</name>
<dbReference type="PANTHER" id="PTHR43591">
    <property type="entry name" value="METHYLTRANSFERASE"/>
    <property type="match status" value="1"/>
</dbReference>
<dbReference type="Pfam" id="PF13649">
    <property type="entry name" value="Methyltransf_25"/>
    <property type="match status" value="1"/>
</dbReference>
<comment type="caution">
    <text evidence="3">The sequence shown here is derived from an EMBL/GenBank/DDBJ whole genome shotgun (WGS) entry which is preliminary data.</text>
</comment>
<reference evidence="3 4" key="1">
    <citation type="journal article" date="2018" name="G3 (Bethesda)">
        <title>Phylogenetic and Phylogenomic Definition of Rhizopus Species.</title>
        <authorList>
            <person name="Gryganskyi A.P."/>
            <person name="Golan J."/>
            <person name="Dolatabadi S."/>
            <person name="Mondo S."/>
            <person name="Robb S."/>
            <person name="Idnurm A."/>
            <person name="Muszewska A."/>
            <person name="Steczkiewicz K."/>
            <person name="Masonjones S."/>
            <person name="Liao H.L."/>
            <person name="Gajdeczka M.T."/>
            <person name="Anike F."/>
            <person name="Vuek A."/>
            <person name="Anishchenko I.M."/>
            <person name="Voigt K."/>
            <person name="de Hoog G.S."/>
            <person name="Smith M.E."/>
            <person name="Heitman J."/>
            <person name="Vilgalys R."/>
            <person name="Stajich J.E."/>
        </authorList>
    </citation>
    <scope>NUCLEOTIDE SEQUENCE [LARGE SCALE GENOMIC DNA]</scope>
    <source>
        <strain evidence="3 4">LSU 92-RS-03</strain>
    </source>
</reference>
<dbReference type="CDD" id="cd02440">
    <property type="entry name" value="AdoMet_MTases"/>
    <property type="match status" value="1"/>
</dbReference>
<evidence type="ECO:0000259" key="2">
    <source>
        <dbReference type="Pfam" id="PF13649"/>
    </source>
</evidence>
<feature type="domain" description="Methyltransferase" evidence="2">
    <location>
        <begin position="89"/>
        <end position="180"/>
    </location>
</feature>
<dbReference type="EMBL" id="PJQM01002249">
    <property type="protein sequence ID" value="RCH96914.1"/>
    <property type="molecule type" value="Genomic_DNA"/>
</dbReference>
<feature type="non-terminal residue" evidence="3">
    <location>
        <position position="1"/>
    </location>
</feature>
<evidence type="ECO:0000256" key="1">
    <source>
        <dbReference type="SAM" id="MobiDB-lite"/>
    </source>
</evidence>
<dbReference type="SUPFAM" id="SSF53335">
    <property type="entry name" value="S-adenosyl-L-methionine-dependent methyltransferases"/>
    <property type="match status" value="1"/>
</dbReference>
<evidence type="ECO:0000313" key="3">
    <source>
        <dbReference type="EMBL" id="RCH96914.1"/>
    </source>
</evidence>
<feature type="region of interest" description="Disordered" evidence="1">
    <location>
        <begin position="1"/>
        <end position="30"/>
    </location>
</feature>
<evidence type="ECO:0000313" key="4">
    <source>
        <dbReference type="Proteomes" id="UP000253551"/>
    </source>
</evidence>
<gene>
    <name evidence="3" type="ORF">CU098_004127</name>
</gene>
<accession>A0A367K3X5</accession>
<dbReference type="Proteomes" id="UP000253551">
    <property type="component" value="Unassembled WGS sequence"/>
</dbReference>
<dbReference type="InterPro" id="IPR041698">
    <property type="entry name" value="Methyltransf_25"/>
</dbReference>